<keyword evidence="9" id="KW-1185">Reference proteome</keyword>
<feature type="transmembrane region" description="Helical" evidence="6">
    <location>
        <begin position="232"/>
        <end position="256"/>
    </location>
</feature>
<sequence>MYSKLALRNVKKSYRDFFIYFITLTFSVSLFYVFSSFGAQASIMNLSTSQGSMVEALIRIMNAMSYIVAVVFAFLILYANHFLIKRRHQELGVYTLLGMPKRYISRILIYETLYIGVFSLGSGLLLGLALSQITTLLSAKVLSVSTQYHFVFSMSATLKTIVCFMIIFMVVMIFNGVILNKYKLIDLLRSKRQNETLKVRKTWMSVVVFILACVLIGYAYKLALKPLELIRLLPLVLVTGALGTFMLFLSFSGFMLKFMQINQKRYNTGLNSFVFRQVSAKISSTYKMMAVITLMLLIAIGALATAFNLNYVLGNEVEKATGYDVSVVVAGSEGNDYSSLFEDVAGIKNHIAASIYDLGIEAKDMGMTHELYGNQRILFMTQSDFNALRMHEGLEPIQLSNQDVFFQKAPTAGLQIDDLLKLDHINILDTSFKLQENRDGKSVRIANGSMIHGALFVVNDSHLPSLQSKMISKDAWNQNTFVYNIGVEGTQEDVVTTINQNLEGKSLGLYHSIISSNEVIESMNGTELLFTYVGLYLGLVFLLSSVVVLALQQLSEASDNQARYRVLSKLGADSKLIKNSILKQISIYFFLPLIIALIHAYVGIKAMNVNLNLAGLAPDTMMPALLTTIAIIVMYLIYFIITYSSSKAIILED</sequence>
<dbReference type="PANTHER" id="PTHR46795:SF3">
    <property type="entry name" value="ABC TRANSPORTER PERMEASE"/>
    <property type="match status" value="1"/>
</dbReference>
<evidence type="ECO:0000313" key="8">
    <source>
        <dbReference type="EMBL" id="EFY09081.1"/>
    </source>
</evidence>
<gene>
    <name evidence="8" type="ORF">HMPREF0357_11188</name>
</gene>
<evidence type="ECO:0000256" key="6">
    <source>
        <dbReference type="PIRNR" id="PIRNR018968"/>
    </source>
</evidence>
<keyword evidence="4 6" id="KW-1133">Transmembrane helix</keyword>
<feature type="domain" description="ABC3 transporter permease C-terminal" evidence="7">
    <location>
        <begin position="63"/>
        <end position="174"/>
    </location>
</feature>
<feature type="transmembrane region" description="Helical" evidence="6">
    <location>
        <begin position="57"/>
        <end position="79"/>
    </location>
</feature>
<accession>E7FW11</accession>
<feature type="transmembrane region" description="Helical" evidence="6">
    <location>
        <begin position="17"/>
        <end position="37"/>
    </location>
</feature>
<keyword evidence="3 6" id="KW-0812">Transmembrane</keyword>
<dbReference type="EMBL" id="ACLK02000002">
    <property type="protein sequence ID" value="EFY09081.1"/>
    <property type="molecule type" value="Genomic_DNA"/>
</dbReference>
<reference evidence="8" key="1">
    <citation type="submission" date="2011-01" db="EMBL/GenBank/DDBJ databases">
        <authorList>
            <person name="Muzny D."/>
            <person name="Qin X."/>
            <person name="Buhay C."/>
            <person name="Dugan-Rocha S."/>
            <person name="Ding Y."/>
            <person name="Chen G."/>
            <person name="Hawes A."/>
            <person name="Holder M."/>
            <person name="Jhangiani S."/>
            <person name="Johnson A."/>
            <person name="Khan Z."/>
            <person name="Li Z."/>
            <person name="Liu W."/>
            <person name="Liu X."/>
            <person name="Perez L."/>
            <person name="Shen H."/>
            <person name="Wang Q."/>
            <person name="Watt J."/>
            <person name="Xi L."/>
            <person name="Xin Y."/>
            <person name="Zhou J."/>
            <person name="Deng J."/>
            <person name="Jiang H."/>
            <person name="Liu Y."/>
            <person name="Qu J."/>
            <person name="Song X.-Z."/>
            <person name="Zhang L."/>
            <person name="Villasana D."/>
            <person name="Johnson A."/>
            <person name="Liu J."/>
            <person name="Liyanage D."/>
            <person name="Lorensuhewa L."/>
            <person name="Robinson T."/>
            <person name="Song A."/>
            <person name="Song B.-B."/>
            <person name="Dinh H."/>
            <person name="Thornton R."/>
            <person name="Coyle M."/>
            <person name="Francisco L."/>
            <person name="Jackson L."/>
            <person name="Javaid M."/>
            <person name="Korchina V."/>
            <person name="Kovar C."/>
            <person name="Mata R."/>
            <person name="Mathew T."/>
            <person name="Ngo R."/>
            <person name="Nguyen L."/>
            <person name="Nguyen N."/>
            <person name="Okwuonu G."/>
            <person name="Ongeri F."/>
            <person name="Pham C."/>
            <person name="Simmons D."/>
            <person name="Wilczek-Boney K."/>
            <person name="Hale W."/>
            <person name="Jakkamsetti A."/>
            <person name="Pham P."/>
            <person name="Ruth R."/>
            <person name="San Lucas F."/>
            <person name="Warren J."/>
            <person name="Zhang J."/>
            <person name="Zhao Z."/>
            <person name="Zhou C."/>
            <person name="Zhu D."/>
            <person name="Lee S."/>
            <person name="Bess C."/>
            <person name="Blankenburg K."/>
            <person name="Forbes L."/>
            <person name="Fu Q."/>
            <person name="Gubbala S."/>
            <person name="Hirani K."/>
            <person name="Jayaseelan J.C."/>
            <person name="Lara F."/>
            <person name="Munidasa M."/>
            <person name="Palculict T."/>
            <person name="Patil S."/>
            <person name="Pu L.-L."/>
            <person name="Saada N."/>
            <person name="Tang L."/>
            <person name="Weissenberger G."/>
            <person name="Zhu Y."/>
            <person name="Hemphill L."/>
            <person name="Shang Y."/>
            <person name="Youmans B."/>
            <person name="Ayvaz T."/>
            <person name="Ross M."/>
            <person name="Santibanez J."/>
            <person name="Aqrawi P."/>
            <person name="Gross S."/>
            <person name="Joshi V."/>
            <person name="Fowler G."/>
            <person name="Nazareth L."/>
            <person name="Reid J."/>
            <person name="Worley K."/>
            <person name="Petrosino J."/>
            <person name="Highlander S."/>
            <person name="Gibbs R."/>
        </authorList>
    </citation>
    <scope>NUCLEOTIDE SEQUENCE [LARGE SCALE GENOMIC DNA]</scope>
    <source>
        <strain evidence="8">ATCC 19414</strain>
    </source>
</reference>
<feature type="transmembrane region" description="Helical" evidence="6">
    <location>
        <begin position="107"/>
        <end position="130"/>
    </location>
</feature>
<organism evidence="8 9">
    <name type="scientific">Erysipelothrix rhusiopathiae ATCC 19414</name>
    <dbReference type="NCBI Taxonomy" id="525280"/>
    <lineage>
        <taxon>Bacteria</taxon>
        <taxon>Bacillati</taxon>
        <taxon>Bacillota</taxon>
        <taxon>Erysipelotrichia</taxon>
        <taxon>Erysipelotrichales</taxon>
        <taxon>Erysipelotrichaceae</taxon>
        <taxon>Erysipelothrix</taxon>
    </lineage>
</organism>
<comment type="subcellular location">
    <subcellularLocation>
        <location evidence="1 6">Cell membrane</location>
        <topology evidence="1 6">Multi-pass membrane protein</topology>
    </subcellularLocation>
</comment>
<dbReference type="OrthoDB" id="9781780at2"/>
<feature type="transmembrane region" description="Helical" evidence="6">
    <location>
        <begin position="150"/>
        <end position="180"/>
    </location>
</feature>
<evidence type="ECO:0000256" key="3">
    <source>
        <dbReference type="ARBA" id="ARBA00022692"/>
    </source>
</evidence>
<feature type="transmembrane region" description="Helical" evidence="6">
    <location>
        <begin position="201"/>
        <end position="220"/>
    </location>
</feature>
<keyword evidence="2 6" id="KW-1003">Cell membrane</keyword>
<dbReference type="InterPro" id="IPR052536">
    <property type="entry name" value="ABC-4_Integral_Memb_Prot"/>
</dbReference>
<dbReference type="GO" id="GO:0055085">
    <property type="term" value="P:transmembrane transport"/>
    <property type="evidence" value="ECO:0007669"/>
    <property type="project" value="UniProtKB-UniRule"/>
</dbReference>
<evidence type="ECO:0000256" key="5">
    <source>
        <dbReference type="ARBA" id="ARBA00023136"/>
    </source>
</evidence>
<feature type="transmembrane region" description="Helical" evidence="6">
    <location>
        <begin position="624"/>
        <end position="641"/>
    </location>
</feature>
<protein>
    <submittedName>
        <fullName evidence="8">Efflux ABC transporter, permease protein</fullName>
    </submittedName>
</protein>
<keyword evidence="5 6" id="KW-0472">Membrane</keyword>
<evidence type="ECO:0000256" key="2">
    <source>
        <dbReference type="ARBA" id="ARBA00022475"/>
    </source>
</evidence>
<feature type="transmembrane region" description="Helical" evidence="6">
    <location>
        <begin position="585"/>
        <end position="604"/>
    </location>
</feature>
<dbReference type="STRING" id="1648.A2I91_03365"/>
<dbReference type="Proteomes" id="UP000003028">
    <property type="component" value="Unassembled WGS sequence"/>
</dbReference>
<comment type="caution">
    <text evidence="8">The sequence shown here is derived from an EMBL/GenBank/DDBJ whole genome shotgun (WGS) entry which is preliminary data.</text>
</comment>
<proteinExistence type="inferred from homology"/>
<name>E7FW11_ERYRH</name>
<dbReference type="RefSeq" id="WP_003775156.1">
    <property type="nucleotide sequence ID" value="NZ_ACLK02000002.1"/>
</dbReference>
<dbReference type="InterPro" id="IPR003838">
    <property type="entry name" value="ABC3_permease_C"/>
</dbReference>
<dbReference type="Pfam" id="PF02687">
    <property type="entry name" value="FtsX"/>
    <property type="match status" value="1"/>
</dbReference>
<dbReference type="InterPro" id="IPR027022">
    <property type="entry name" value="ABC_permease_BceB-typ"/>
</dbReference>
<evidence type="ECO:0000259" key="7">
    <source>
        <dbReference type="Pfam" id="PF02687"/>
    </source>
</evidence>
<dbReference type="PIRSF" id="PIRSF018968">
    <property type="entry name" value="ABC_permease_BceB"/>
    <property type="match status" value="1"/>
</dbReference>
<feature type="transmembrane region" description="Helical" evidence="6">
    <location>
        <begin position="529"/>
        <end position="551"/>
    </location>
</feature>
<feature type="transmembrane region" description="Helical" evidence="6">
    <location>
        <begin position="286"/>
        <end position="307"/>
    </location>
</feature>
<keyword evidence="6" id="KW-0813">Transport</keyword>
<evidence type="ECO:0000256" key="4">
    <source>
        <dbReference type="ARBA" id="ARBA00022989"/>
    </source>
</evidence>
<evidence type="ECO:0000256" key="1">
    <source>
        <dbReference type="ARBA" id="ARBA00004651"/>
    </source>
</evidence>
<dbReference type="GO" id="GO:0005886">
    <property type="term" value="C:plasma membrane"/>
    <property type="evidence" value="ECO:0007669"/>
    <property type="project" value="UniProtKB-SubCell"/>
</dbReference>
<comment type="similarity">
    <text evidence="6">Belongs to the ABC-4 integral membrane protein family.</text>
</comment>
<dbReference type="AlphaFoldDB" id="E7FW11"/>
<evidence type="ECO:0000313" key="9">
    <source>
        <dbReference type="Proteomes" id="UP000003028"/>
    </source>
</evidence>
<dbReference type="PANTHER" id="PTHR46795">
    <property type="entry name" value="ABC TRANSPORTER PERMEASE-RELATED-RELATED"/>
    <property type="match status" value="1"/>
</dbReference>